<accession>C4JKI7</accession>
<dbReference type="Gene3D" id="1.25.10.10">
    <property type="entry name" value="Leucine-rich Repeat Variant"/>
    <property type="match status" value="2"/>
</dbReference>
<keyword evidence="2" id="KW-0597">Phosphoprotein</keyword>
<evidence type="ECO:0000256" key="6">
    <source>
        <dbReference type="SAM" id="MobiDB-lite"/>
    </source>
</evidence>
<dbReference type="Proteomes" id="UP000002058">
    <property type="component" value="Unassembled WGS sequence"/>
</dbReference>
<proteinExistence type="predicted"/>
<evidence type="ECO:0000313" key="9">
    <source>
        <dbReference type="Proteomes" id="UP000002058"/>
    </source>
</evidence>
<keyword evidence="9" id="KW-1185">Reference proteome</keyword>
<dbReference type="RefSeq" id="XP_002542628.1">
    <property type="nucleotide sequence ID" value="XM_002542582.1"/>
</dbReference>
<dbReference type="InParanoid" id="C4JKI7"/>
<dbReference type="InterPro" id="IPR039678">
    <property type="entry name" value="CTNNBL1"/>
</dbReference>
<dbReference type="PANTHER" id="PTHR14978">
    <property type="entry name" value="BETA-CATENIN-LIKE PROTEIN 1 NUCLEAR ASSOCIATED PROTEIN"/>
    <property type="match status" value="1"/>
</dbReference>
<evidence type="ECO:0000313" key="8">
    <source>
        <dbReference type="EMBL" id="EEP77295.1"/>
    </source>
</evidence>
<dbReference type="GO" id="GO:0005681">
    <property type="term" value="C:spliceosomal complex"/>
    <property type="evidence" value="ECO:0007669"/>
    <property type="project" value="TreeGrafter"/>
</dbReference>
<dbReference type="SUPFAM" id="SSF48371">
    <property type="entry name" value="ARM repeat"/>
    <property type="match status" value="1"/>
</dbReference>
<evidence type="ECO:0000256" key="4">
    <source>
        <dbReference type="ARBA" id="ARBA00023054"/>
    </source>
</evidence>
<evidence type="ECO:0000256" key="1">
    <source>
        <dbReference type="ARBA" id="ARBA00004123"/>
    </source>
</evidence>
<dbReference type="Pfam" id="PF08216">
    <property type="entry name" value="CTNNBL"/>
    <property type="match status" value="1"/>
</dbReference>
<dbReference type="InterPro" id="IPR011989">
    <property type="entry name" value="ARM-like"/>
</dbReference>
<feature type="compositionally biased region" description="Acidic residues" evidence="6">
    <location>
        <begin position="67"/>
        <end position="77"/>
    </location>
</feature>
<gene>
    <name evidence="8" type="ORF">UREG_02144</name>
</gene>
<keyword evidence="3" id="KW-0677">Repeat</keyword>
<dbReference type="HOGENOM" id="CLU_017098_0_0_1"/>
<keyword evidence="4" id="KW-0175">Coiled coil</keyword>
<dbReference type="InterPro" id="IPR016024">
    <property type="entry name" value="ARM-type_fold"/>
</dbReference>
<dbReference type="KEGG" id="ure:UREG_02144"/>
<organism evidence="8 9">
    <name type="scientific">Uncinocarpus reesii (strain UAMH 1704)</name>
    <dbReference type="NCBI Taxonomy" id="336963"/>
    <lineage>
        <taxon>Eukaryota</taxon>
        <taxon>Fungi</taxon>
        <taxon>Dikarya</taxon>
        <taxon>Ascomycota</taxon>
        <taxon>Pezizomycotina</taxon>
        <taxon>Eurotiomycetes</taxon>
        <taxon>Eurotiomycetidae</taxon>
        <taxon>Onygenales</taxon>
        <taxon>Onygenaceae</taxon>
        <taxon>Uncinocarpus</taxon>
    </lineage>
</organism>
<evidence type="ECO:0000256" key="3">
    <source>
        <dbReference type="ARBA" id="ARBA00022737"/>
    </source>
</evidence>
<protein>
    <recommendedName>
        <fullName evidence="7">Beta-catenin-like protein 1 N-terminal domain-containing protein</fullName>
    </recommendedName>
</protein>
<dbReference type="STRING" id="336963.C4JKI7"/>
<dbReference type="SMART" id="SM01156">
    <property type="entry name" value="DUF1716"/>
    <property type="match status" value="1"/>
</dbReference>
<evidence type="ECO:0000259" key="7">
    <source>
        <dbReference type="SMART" id="SM01156"/>
    </source>
</evidence>
<evidence type="ECO:0000256" key="5">
    <source>
        <dbReference type="ARBA" id="ARBA00023242"/>
    </source>
</evidence>
<dbReference type="PANTHER" id="PTHR14978:SF0">
    <property type="entry name" value="BETA-CATENIN-LIKE PROTEIN 1"/>
    <property type="match status" value="1"/>
</dbReference>
<name>C4JKI7_UNCRE</name>
<dbReference type="OMA" id="ISIACID"/>
<dbReference type="GeneID" id="8440824"/>
<evidence type="ECO:0000256" key="2">
    <source>
        <dbReference type="ARBA" id="ARBA00022553"/>
    </source>
</evidence>
<dbReference type="EMBL" id="CH476615">
    <property type="protein sequence ID" value="EEP77295.1"/>
    <property type="molecule type" value="Genomic_DNA"/>
</dbReference>
<feature type="domain" description="Beta-catenin-like protein 1 N-terminal" evidence="7">
    <location>
        <begin position="85"/>
        <end position="194"/>
    </location>
</feature>
<comment type="subcellular location">
    <subcellularLocation>
        <location evidence="1">Nucleus</location>
    </subcellularLocation>
</comment>
<reference evidence="9" key="1">
    <citation type="journal article" date="2009" name="Genome Res.">
        <title>Comparative genomic analyses of the human fungal pathogens Coccidioides and their relatives.</title>
        <authorList>
            <person name="Sharpton T.J."/>
            <person name="Stajich J.E."/>
            <person name="Rounsley S.D."/>
            <person name="Gardner M.J."/>
            <person name="Wortman J.R."/>
            <person name="Jordar V.S."/>
            <person name="Maiti R."/>
            <person name="Kodira C.D."/>
            <person name="Neafsey D.E."/>
            <person name="Zeng Q."/>
            <person name="Hung C.-Y."/>
            <person name="McMahan C."/>
            <person name="Muszewska A."/>
            <person name="Grynberg M."/>
            <person name="Mandel M.A."/>
            <person name="Kellner E.M."/>
            <person name="Barker B.M."/>
            <person name="Galgiani J.N."/>
            <person name="Orbach M.J."/>
            <person name="Kirkland T.N."/>
            <person name="Cole G.T."/>
            <person name="Henn M.R."/>
            <person name="Birren B.W."/>
            <person name="Taylor J.W."/>
        </authorList>
    </citation>
    <scope>NUCLEOTIDE SEQUENCE [LARGE SCALE GENOMIC DNA]</scope>
    <source>
        <strain evidence="9">UAMH 1704</strain>
    </source>
</reference>
<dbReference type="InterPro" id="IPR013180">
    <property type="entry name" value="CTNNBL1_N"/>
</dbReference>
<feature type="compositionally biased region" description="Basic and acidic residues" evidence="6">
    <location>
        <begin position="19"/>
        <end position="44"/>
    </location>
</feature>
<dbReference type="eggNOG" id="KOG2734">
    <property type="taxonomic scope" value="Eukaryota"/>
</dbReference>
<feature type="region of interest" description="Disordered" evidence="6">
    <location>
        <begin position="1"/>
        <end position="77"/>
    </location>
</feature>
<sequence>MASIDDFFKKPLLPSGQKRKSEPLRDPNEIYKSAKLDANGDARGSKNAAVEDAEDEDIAGPELPPDLAEEDIPDDEEGRFFGSGVTRDTSSALDFIEQQEKEGVQSGKIDATWLRRTALNFEKRISKNAELRAKFEDDPQKFMASEADLDVDIKGLSILSEHPALYPEFAELGCAGSLVSLLAHENTDIAIDVVQILAELTDEDVEAEEEQWEALVNAMNLCSKSSIAEKIGQESDIIPWLHSRILKSEKSVSQNKQYAAEILAILLQSSTKTCERFIGLDGVDALLRLLSLYRKRDPEKDSDEEEYVENLFDSMTCIVDGAAGKAKFVEAEGVELLQIMLREGKMSKLRALRVLSHAVGGKDGIQVCERLVEAGLLRTVFGMFMKKQDNQTIEHLLGIFASLLRSLPGESAGRIRTLAKFVEKDYEKVTRLVQLRRGYASRLVPIDQSIAQEQESLAKDEQDTMAAEWLSRRLDAGLVPLQV</sequence>
<dbReference type="AlphaFoldDB" id="C4JKI7"/>
<dbReference type="OrthoDB" id="1898821at2759"/>
<keyword evidence="5" id="KW-0539">Nucleus</keyword>
<dbReference type="VEuPathDB" id="FungiDB:UREG_02144"/>